<dbReference type="EMBL" id="BT143951">
    <property type="protein sequence ID" value="AFK43745.1"/>
    <property type="molecule type" value="mRNA"/>
</dbReference>
<name>I3SU03_LOTJA</name>
<sequence>MILAPTNTTSGFKVLVNKMFTLLKVVDTFDAVAPTKLLPNDLGLLDLDPLLPDDVFPHLQHRHRVLVRMSRIEIVRRRFIELNVPLLSSHFLFFPTSSLSVNRNGNQSFVLLRQCL</sequence>
<proteinExistence type="evidence at transcript level"/>
<reference evidence="1" key="1">
    <citation type="submission" date="2012-05" db="EMBL/GenBank/DDBJ databases">
        <authorList>
            <person name="Krishnakumar V."/>
            <person name="Cheung F."/>
            <person name="Xiao Y."/>
            <person name="Chan A."/>
            <person name="Moskal W.A."/>
            <person name="Town C.D."/>
        </authorList>
    </citation>
    <scope>NUCLEOTIDE SEQUENCE</scope>
</reference>
<accession>I3SU03</accession>
<dbReference type="AlphaFoldDB" id="I3SU03"/>
<evidence type="ECO:0000313" key="1">
    <source>
        <dbReference type="EMBL" id="AFK43745.1"/>
    </source>
</evidence>
<organism evidence="1">
    <name type="scientific">Lotus japonicus</name>
    <name type="common">Lotus corniculatus var. japonicus</name>
    <dbReference type="NCBI Taxonomy" id="34305"/>
    <lineage>
        <taxon>Eukaryota</taxon>
        <taxon>Viridiplantae</taxon>
        <taxon>Streptophyta</taxon>
        <taxon>Embryophyta</taxon>
        <taxon>Tracheophyta</taxon>
        <taxon>Spermatophyta</taxon>
        <taxon>Magnoliopsida</taxon>
        <taxon>eudicotyledons</taxon>
        <taxon>Gunneridae</taxon>
        <taxon>Pentapetalae</taxon>
        <taxon>rosids</taxon>
        <taxon>fabids</taxon>
        <taxon>Fabales</taxon>
        <taxon>Fabaceae</taxon>
        <taxon>Papilionoideae</taxon>
        <taxon>50 kb inversion clade</taxon>
        <taxon>NPAAA clade</taxon>
        <taxon>Hologalegina</taxon>
        <taxon>robinioid clade</taxon>
        <taxon>Loteae</taxon>
        <taxon>Lotus</taxon>
    </lineage>
</organism>
<protein>
    <submittedName>
        <fullName evidence="1">Uncharacterized protein</fullName>
    </submittedName>
</protein>